<evidence type="ECO:0000313" key="5">
    <source>
        <dbReference type="EMBL" id="MDX8471597.1"/>
    </source>
</evidence>
<reference evidence="5 6" key="1">
    <citation type="submission" date="2023-08" db="EMBL/GenBank/DDBJ databases">
        <title>Implementing the SeqCode for naming new Mesorhizobium species isolated from Vachellia karroo root nodules.</title>
        <authorList>
            <person name="Van Lill M."/>
        </authorList>
    </citation>
    <scope>NUCLEOTIDE SEQUENCE [LARGE SCALE GENOMIC DNA]</scope>
    <source>
        <strain evidence="5 6">VK23A</strain>
    </source>
</reference>
<dbReference type="EC" id="3.4.21.89" evidence="3"/>
<keyword evidence="2 3" id="KW-0378">Hydrolase</keyword>
<dbReference type="InterPro" id="IPR019533">
    <property type="entry name" value="Peptidase_S26"/>
</dbReference>
<evidence type="ECO:0000256" key="3">
    <source>
        <dbReference type="RuleBase" id="RU362042"/>
    </source>
</evidence>
<gene>
    <name evidence="5" type="primary">lepB</name>
    <name evidence="5" type="ORF">RFM27_05900</name>
</gene>
<comment type="catalytic activity">
    <reaction evidence="3">
        <text>Cleavage of hydrophobic, N-terminal signal or leader sequences from secreted and periplasmic proteins.</text>
        <dbReference type="EC" id="3.4.21.89"/>
    </reaction>
</comment>
<organism evidence="5 6">
    <name type="scientific">Mesorhizobium dulcispinae</name>
    <dbReference type="NCBI Taxonomy" id="3072316"/>
    <lineage>
        <taxon>Bacteria</taxon>
        <taxon>Pseudomonadati</taxon>
        <taxon>Pseudomonadota</taxon>
        <taxon>Alphaproteobacteria</taxon>
        <taxon>Hyphomicrobiales</taxon>
        <taxon>Phyllobacteriaceae</taxon>
        <taxon>Mesorhizobium</taxon>
    </lineage>
</organism>
<evidence type="ECO:0000313" key="6">
    <source>
        <dbReference type="Proteomes" id="UP001271780"/>
    </source>
</evidence>
<proteinExistence type="inferred from homology"/>
<dbReference type="GO" id="GO:0009003">
    <property type="term" value="F:signal peptidase activity"/>
    <property type="evidence" value="ECO:0007669"/>
    <property type="project" value="UniProtKB-EC"/>
</dbReference>
<protein>
    <recommendedName>
        <fullName evidence="1 3">Signal peptidase I</fullName>
        <ecNumber evidence="3">3.4.21.89</ecNumber>
    </recommendedName>
</protein>
<comment type="similarity">
    <text evidence="3">Belongs to the peptidase S26 family.</text>
</comment>
<dbReference type="Gene3D" id="2.10.109.10">
    <property type="entry name" value="Umud Fragment, subunit A"/>
    <property type="match status" value="1"/>
</dbReference>
<comment type="subcellular location">
    <subcellularLocation>
        <location evidence="3">Membrane</location>
        <topology evidence="3">Single-pass type II membrane protein</topology>
    </subcellularLocation>
</comment>
<dbReference type="Pfam" id="PF10502">
    <property type="entry name" value="Peptidase_S26"/>
    <property type="match status" value="1"/>
</dbReference>
<keyword evidence="6" id="KW-1185">Reference proteome</keyword>
<dbReference type="InterPro" id="IPR000223">
    <property type="entry name" value="Pept_S26A_signal_pept_1"/>
</dbReference>
<evidence type="ECO:0000259" key="4">
    <source>
        <dbReference type="Pfam" id="PF10502"/>
    </source>
</evidence>
<sequence length="127" mass="13864">MPFHGNGGPLYSRLYINRVAVKFEDLGEYSTGDIRSARLQRETLPQGASYLVINYDVTSVGDDTPEITVLAGEYFMLGDNRDNSADSRFTMGTVPYGNLVGKAARVFWNSNGVDYAARQVVNGSAGE</sequence>
<dbReference type="SUPFAM" id="SSF51306">
    <property type="entry name" value="LexA/Signal peptidase"/>
    <property type="match status" value="1"/>
</dbReference>
<dbReference type="Proteomes" id="UP001271780">
    <property type="component" value="Unassembled WGS sequence"/>
</dbReference>
<dbReference type="InterPro" id="IPR036286">
    <property type="entry name" value="LexA/Signal_pep-like_sf"/>
</dbReference>
<dbReference type="RefSeq" id="WP_320315876.1">
    <property type="nucleotide sequence ID" value="NZ_JAVIIX010000003.1"/>
</dbReference>
<dbReference type="PROSITE" id="PS00761">
    <property type="entry name" value="SPASE_I_3"/>
    <property type="match status" value="1"/>
</dbReference>
<evidence type="ECO:0000256" key="2">
    <source>
        <dbReference type="ARBA" id="ARBA00022801"/>
    </source>
</evidence>
<feature type="domain" description="Peptidase S26" evidence="4">
    <location>
        <begin position="13"/>
        <end position="108"/>
    </location>
</feature>
<accession>A0ABU4X9W9</accession>
<dbReference type="InterPro" id="IPR019758">
    <property type="entry name" value="Pept_S26A_signal_pept_1_CS"/>
</dbReference>
<dbReference type="EMBL" id="JAVIIZ010000002">
    <property type="protein sequence ID" value="MDX8471597.1"/>
    <property type="molecule type" value="Genomic_DNA"/>
</dbReference>
<name>A0ABU4X9W9_9HYPH</name>
<dbReference type="NCBIfam" id="TIGR02227">
    <property type="entry name" value="sigpep_I_bact"/>
    <property type="match status" value="1"/>
</dbReference>
<dbReference type="CDD" id="cd06530">
    <property type="entry name" value="S26_SPase_I"/>
    <property type="match status" value="1"/>
</dbReference>
<evidence type="ECO:0000256" key="1">
    <source>
        <dbReference type="ARBA" id="ARBA00019232"/>
    </source>
</evidence>
<keyword evidence="3" id="KW-0645">Protease</keyword>
<comment type="caution">
    <text evidence="5">The sequence shown here is derived from an EMBL/GenBank/DDBJ whole genome shotgun (WGS) entry which is preliminary data.</text>
</comment>